<dbReference type="PANTHER" id="PTHR43591:SF24">
    <property type="entry name" value="2-METHOXY-6-POLYPRENYL-1,4-BENZOQUINOL METHYLASE, MITOCHONDRIAL"/>
    <property type="match status" value="1"/>
</dbReference>
<keyword evidence="2" id="KW-0808">Transferase</keyword>
<dbReference type="GO" id="GO:0008757">
    <property type="term" value="F:S-adenosylmethionine-dependent methyltransferase activity"/>
    <property type="evidence" value="ECO:0007669"/>
    <property type="project" value="InterPro"/>
</dbReference>
<evidence type="ECO:0000313" key="2">
    <source>
        <dbReference type="EMBL" id="RHD00972.1"/>
    </source>
</evidence>
<dbReference type="CDD" id="cd02440">
    <property type="entry name" value="AdoMet_MTases"/>
    <property type="match status" value="1"/>
</dbReference>
<dbReference type="InterPro" id="IPR029063">
    <property type="entry name" value="SAM-dependent_MTases_sf"/>
</dbReference>
<dbReference type="Proteomes" id="UP000284472">
    <property type="component" value="Unassembled WGS sequence"/>
</dbReference>
<protein>
    <submittedName>
        <fullName evidence="2">Methyltransferase domain-containing protein</fullName>
    </submittedName>
</protein>
<evidence type="ECO:0000313" key="5">
    <source>
        <dbReference type="Proteomes" id="UP000284472"/>
    </source>
</evidence>
<dbReference type="Proteomes" id="UP000283981">
    <property type="component" value="Unassembled WGS sequence"/>
</dbReference>
<dbReference type="EMBL" id="QRIS01000036">
    <property type="protein sequence ID" value="RHG79663.1"/>
    <property type="molecule type" value="Genomic_DNA"/>
</dbReference>
<gene>
    <name evidence="3" type="ORF">DW243_15910</name>
    <name evidence="2" type="ORF">DW812_16445</name>
</gene>
<dbReference type="GO" id="GO:0032259">
    <property type="term" value="P:methylation"/>
    <property type="evidence" value="ECO:0007669"/>
    <property type="project" value="UniProtKB-KW"/>
</dbReference>
<dbReference type="SUPFAM" id="SSF53335">
    <property type="entry name" value="S-adenosyl-L-methionine-dependent methyltransferases"/>
    <property type="match status" value="1"/>
</dbReference>
<feature type="domain" description="Methyltransferase type 11" evidence="1">
    <location>
        <begin position="43"/>
        <end position="137"/>
    </location>
</feature>
<dbReference type="EMBL" id="QSIR01000037">
    <property type="protein sequence ID" value="RHD00972.1"/>
    <property type="molecule type" value="Genomic_DNA"/>
</dbReference>
<evidence type="ECO:0000259" key="1">
    <source>
        <dbReference type="Pfam" id="PF08241"/>
    </source>
</evidence>
<dbReference type="AlphaFoldDB" id="A0A414CYV6"/>
<evidence type="ECO:0000313" key="4">
    <source>
        <dbReference type="Proteomes" id="UP000283981"/>
    </source>
</evidence>
<sequence length="203" mass="23654">MNSRETFDRQANSYDHDIKGRHARRMYQVVLNTLNNISYSNFLDLGCGTGELIKIILENDNTKKGFGIDLSSKMIEVAKKKLPESVSLMIGDSENLPYPNQYFDVIYCNDSFHHYPSPENVIKEVFRVLKQGGTFIICDCWQPYLGRVIMNTYMKYSKEGDVRIYSQKELENLLHIEFETVIWKKLSNTSCLCIAKKSRRRNE</sequence>
<proteinExistence type="predicted"/>
<name>A0A414CYV6_MEDGN</name>
<keyword evidence="2" id="KW-0489">Methyltransferase</keyword>
<dbReference type="Pfam" id="PF08241">
    <property type="entry name" value="Methyltransf_11"/>
    <property type="match status" value="1"/>
</dbReference>
<evidence type="ECO:0000313" key="3">
    <source>
        <dbReference type="EMBL" id="RHG79663.1"/>
    </source>
</evidence>
<dbReference type="Gene3D" id="3.40.50.150">
    <property type="entry name" value="Vaccinia Virus protein VP39"/>
    <property type="match status" value="1"/>
</dbReference>
<reference evidence="4 5" key="1">
    <citation type="submission" date="2018-08" db="EMBL/GenBank/DDBJ databases">
        <title>A genome reference for cultivated species of the human gut microbiota.</title>
        <authorList>
            <person name="Zou Y."/>
            <person name="Xue W."/>
            <person name="Luo G."/>
        </authorList>
    </citation>
    <scope>NUCLEOTIDE SEQUENCE [LARGE SCALE GENOMIC DNA]</scope>
    <source>
        <strain evidence="3 4">AM21-18</strain>
        <strain evidence="2 5">AM32-6</strain>
    </source>
</reference>
<dbReference type="PANTHER" id="PTHR43591">
    <property type="entry name" value="METHYLTRANSFERASE"/>
    <property type="match status" value="1"/>
</dbReference>
<dbReference type="InterPro" id="IPR013216">
    <property type="entry name" value="Methyltransf_11"/>
</dbReference>
<accession>A0A414CYV6</accession>
<organism evidence="2 5">
    <name type="scientific">Mediterraneibacter gnavus</name>
    <name type="common">Ruminococcus gnavus</name>
    <dbReference type="NCBI Taxonomy" id="33038"/>
    <lineage>
        <taxon>Bacteria</taxon>
        <taxon>Bacillati</taxon>
        <taxon>Bacillota</taxon>
        <taxon>Clostridia</taxon>
        <taxon>Lachnospirales</taxon>
        <taxon>Lachnospiraceae</taxon>
        <taxon>Mediterraneibacter</taxon>
    </lineage>
</organism>
<comment type="caution">
    <text evidence="2">The sequence shown here is derived from an EMBL/GenBank/DDBJ whole genome shotgun (WGS) entry which is preliminary data.</text>
</comment>